<name>A0A1J4JP83_9EUKA</name>
<organism evidence="1 2">
    <name type="scientific">Tritrichomonas foetus</name>
    <dbReference type="NCBI Taxonomy" id="1144522"/>
    <lineage>
        <taxon>Eukaryota</taxon>
        <taxon>Metamonada</taxon>
        <taxon>Parabasalia</taxon>
        <taxon>Tritrichomonadida</taxon>
        <taxon>Tritrichomonadidae</taxon>
        <taxon>Tritrichomonas</taxon>
    </lineage>
</organism>
<dbReference type="EMBL" id="MLAK01001011">
    <property type="protein sequence ID" value="OHS99323.1"/>
    <property type="molecule type" value="Genomic_DNA"/>
</dbReference>
<dbReference type="Proteomes" id="UP000179807">
    <property type="component" value="Unassembled WGS sequence"/>
</dbReference>
<dbReference type="InterPro" id="IPR016024">
    <property type="entry name" value="ARM-type_fold"/>
</dbReference>
<comment type="caution">
    <text evidence="1">The sequence shown here is derived from an EMBL/GenBank/DDBJ whole genome shotgun (WGS) entry which is preliminary data.</text>
</comment>
<sequence length="1038" mass="121857">MMTNQIFRLENYDPDLEPEQLVGNITSLADYMSNRKSKSRIEDIKIVTSFLLKSEKLMATNRIATQLQLCKSLIYAFIATSPDLPFDNTCFPFLYRIFRLFSKLIASLSKGRELEHIQEIIKLLKLFNKYEIFSVAKDQSSIIEMFDSLITINNSDAVEILVKKLNNLDLIPLKLFHLIFDLISNDNSLVKIVLSNISHQKQLNIVQNIRSNVSGVNVYRIFEKMTKICNFSVNEIFSFVEFDIKNENEKIRMAAVTVLIKIFNEIEFSIEHWSKYEMIFDRSNDVNCKVRSRIVIFAFDTLQKMKKIPEEREEKSFLESCMTQMEGKIWEIAKNRITDKSNEVRLTVLTKIDELEIEEIKIDLKLLSLRLRDKSPDIRIKCLEIMMRLVETNPNNFVWLLLDLIQLFHTVKEISLFGFSVMIKKFSLIEIAEQIEEIEPLLSILKETNEFRELLPNYKNKEIQQKLSKFMDIKILMKAMKNVTKNFLTKALEWKNRLNIYKNLKAKMDQKNLILLLGFYQPIPIQMEEILHCENLEIVKKMAKIYARHLVLEIPELLSNLQPANLIILSSLQHHIIDIEQRTMILNGLISELSHNLLDKTNLLRTIACFLTENDSYILETINNYEFESFEQKLAFYSKCRDFNAIPFKIIDEIINYIFHNKCDFQTSKNFVENSLKIFTKIIYSENLKYLQNISKDFLLNIQQQFIKIAPTEIFKAFLVCSPKIYSFTTPQIFRCFGYLIQHKKSEVRRTIIQYLSDSLQQSETPIQFISYFALSATDPNEQNKNKAKEALESAIELRRSILGQIHLLKKTENNKQSYSNITPETASPYLINILAHHSDFDNDLPELATFSIYLHFFLIPLCSNQSNYPAVLDILFHLQFLDDIEDQYTNKMVKLCELASAILQKIGSGREWNLNSYDKFEYSTRYFKETPNKNRIKEILKQNNNGKEIKIPEKPRNPLRAGMKTPTRTRIYADTENEIPFHNRIRNTKNHFDFEYIDNEFQESSSPFFDNQIHPERFSKRSLSPTLIGSVIQTNKK</sequence>
<dbReference type="GeneID" id="94844276"/>
<evidence type="ECO:0008006" key="3">
    <source>
        <dbReference type="Google" id="ProtNLM"/>
    </source>
</evidence>
<accession>A0A1J4JP83</accession>
<reference evidence="1" key="1">
    <citation type="submission" date="2016-10" db="EMBL/GenBank/DDBJ databases">
        <authorList>
            <person name="Benchimol M."/>
            <person name="Almeida L.G."/>
            <person name="Vasconcelos A.T."/>
            <person name="Perreira-Neves A."/>
            <person name="Rosa I.A."/>
            <person name="Tasca T."/>
            <person name="Bogo M.R."/>
            <person name="de Souza W."/>
        </authorList>
    </citation>
    <scope>NUCLEOTIDE SEQUENCE [LARGE SCALE GENOMIC DNA]</scope>
    <source>
        <strain evidence="1">K</strain>
    </source>
</reference>
<evidence type="ECO:0000313" key="1">
    <source>
        <dbReference type="EMBL" id="OHS99323.1"/>
    </source>
</evidence>
<protein>
    <recommendedName>
        <fullName evidence="3">Condensin complex subunit 1 C-terminal domain-containing protein</fullName>
    </recommendedName>
</protein>
<dbReference type="Pfam" id="PF20168">
    <property type="entry name" value="PDS5"/>
    <property type="match status" value="2"/>
</dbReference>
<dbReference type="OrthoDB" id="200660at2759"/>
<dbReference type="RefSeq" id="XP_068352460.1">
    <property type="nucleotide sequence ID" value="XM_068509572.1"/>
</dbReference>
<keyword evidence="2" id="KW-1185">Reference proteome</keyword>
<dbReference type="AlphaFoldDB" id="A0A1J4JP83"/>
<dbReference type="SUPFAM" id="SSF48371">
    <property type="entry name" value="ARM repeat"/>
    <property type="match status" value="1"/>
</dbReference>
<proteinExistence type="predicted"/>
<dbReference type="VEuPathDB" id="TrichDB:TRFO_34264"/>
<evidence type="ECO:0000313" key="2">
    <source>
        <dbReference type="Proteomes" id="UP000179807"/>
    </source>
</evidence>
<gene>
    <name evidence="1" type="ORF">TRFO_34264</name>
</gene>